<reference evidence="2" key="1">
    <citation type="journal article" date="2004" name="Gene">
        <title>Comparative analysis of the complete cag pathogenicity island sequence in four Helicobacter pylori isolates.</title>
        <authorList>
            <person name="Blomstergren A."/>
            <person name="Lundin A."/>
            <person name="Nilsson C."/>
            <person name="Engstrand L."/>
            <person name="Lundeberg J."/>
        </authorList>
    </citation>
    <scope>NUCLEOTIDE SEQUENCE</scope>
    <source>
        <strain evidence="2">Ca52</strain>
    </source>
</reference>
<gene>
    <name evidence="2" type="primary">cag1</name>
    <name evidence="2" type="ORF">HP0520</name>
</gene>
<evidence type="ECO:0000256" key="1">
    <source>
        <dbReference type="SAM" id="Phobius"/>
    </source>
</evidence>
<feature type="transmembrane region" description="Helical" evidence="1">
    <location>
        <begin position="56"/>
        <end position="84"/>
    </location>
</feature>
<keyword evidence="1" id="KW-0472">Membrane</keyword>
<dbReference type="AlphaFoldDB" id="Q6VRT3"/>
<sequence length="115" mass="12514">MNLFHSNKLKIYHYGGNAMADTINTTEATHETKKPNAFVNFFKNNLTDKRYDSLGLIGAGVLCCVLSGAMGIVGIIFVAIGIFLSFSNINLVKLVEKLSKKQSKAATTVNNETNV</sequence>
<keyword evidence="1" id="KW-1133">Transmembrane helix</keyword>
<protein>
    <submittedName>
        <fullName evidence="2">Cag1</fullName>
    </submittedName>
</protein>
<dbReference type="EMBL" id="AH013325">
    <property type="protein sequence ID" value="AAR03853.1"/>
    <property type="molecule type" value="Genomic_DNA"/>
</dbReference>
<evidence type="ECO:0000313" key="2">
    <source>
        <dbReference type="EMBL" id="AAR03853.1"/>
    </source>
</evidence>
<proteinExistence type="predicted"/>
<organism evidence="2">
    <name type="scientific">Helicobacter pylori</name>
    <name type="common">Campylobacter pylori</name>
    <dbReference type="NCBI Taxonomy" id="210"/>
    <lineage>
        <taxon>Bacteria</taxon>
        <taxon>Pseudomonadati</taxon>
        <taxon>Campylobacterota</taxon>
        <taxon>Epsilonproteobacteria</taxon>
        <taxon>Campylobacterales</taxon>
        <taxon>Helicobacteraceae</taxon>
        <taxon>Helicobacter</taxon>
    </lineage>
</organism>
<name>Q6VRT3_HELPX</name>
<accession>Q6VRT3</accession>
<keyword evidence="1" id="KW-0812">Transmembrane</keyword>